<dbReference type="GO" id="GO:0015031">
    <property type="term" value="P:protein transport"/>
    <property type="evidence" value="ECO:0007669"/>
    <property type="project" value="UniProtKB-KW"/>
</dbReference>
<dbReference type="GO" id="GO:0030659">
    <property type="term" value="C:cytoplasmic vesicle membrane"/>
    <property type="evidence" value="ECO:0007669"/>
    <property type="project" value="UniProtKB-SubCell"/>
</dbReference>
<evidence type="ECO:0000256" key="3">
    <source>
        <dbReference type="ARBA" id="ARBA00004472"/>
    </source>
</evidence>
<evidence type="ECO:0000256" key="18">
    <source>
        <dbReference type="SAM" id="Phobius"/>
    </source>
</evidence>
<dbReference type="OMA" id="GSSHWGF"/>
<keyword evidence="22" id="KW-1185">Reference proteome</keyword>
<dbReference type="Proteomes" id="UP000018144">
    <property type="component" value="Unassembled WGS sequence"/>
</dbReference>
<evidence type="ECO:0000256" key="1">
    <source>
        <dbReference type="ARBA" id="ARBA00004304"/>
    </source>
</evidence>
<evidence type="ECO:0000256" key="7">
    <source>
        <dbReference type="ARBA" id="ARBA00022448"/>
    </source>
</evidence>
<evidence type="ECO:0000259" key="20">
    <source>
        <dbReference type="PROSITE" id="PS51914"/>
    </source>
</evidence>
<keyword evidence="11 18" id="KW-1133">Transmembrane helix</keyword>
<dbReference type="GO" id="GO:0000139">
    <property type="term" value="C:Golgi membrane"/>
    <property type="evidence" value="ECO:0007669"/>
    <property type="project" value="UniProtKB-SubCell"/>
</dbReference>
<evidence type="ECO:0000256" key="17">
    <source>
        <dbReference type="ARBA" id="ARBA00023329"/>
    </source>
</evidence>
<evidence type="ECO:0000256" key="9">
    <source>
        <dbReference type="ARBA" id="ARBA00022729"/>
    </source>
</evidence>
<evidence type="ECO:0000256" key="19">
    <source>
        <dbReference type="SAM" id="SignalP"/>
    </source>
</evidence>
<feature type="chain" id="PRO_5004651385" description="Autophagy-related protein 27" evidence="19">
    <location>
        <begin position="23"/>
        <end position="313"/>
    </location>
</feature>
<dbReference type="GO" id="GO:0006914">
    <property type="term" value="P:autophagy"/>
    <property type="evidence" value="ECO:0007669"/>
    <property type="project" value="UniProtKB-KW"/>
</dbReference>
<comment type="similarity">
    <text evidence="5">Belongs to the ATG27 family.</text>
</comment>
<keyword evidence="10" id="KW-0653">Protein transport</keyword>
<dbReference type="EMBL" id="HF935433">
    <property type="protein sequence ID" value="CCX30298.1"/>
    <property type="molecule type" value="Genomic_DNA"/>
</dbReference>
<evidence type="ECO:0000256" key="8">
    <source>
        <dbReference type="ARBA" id="ARBA00022692"/>
    </source>
</evidence>
<evidence type="ECO:0000256" key="15">
    <source>
        <dbReference type="ARBA" id="ARBA00023136"/>
    </source>
</evidence>
<reference evidence="21 22" key="1">
    <citation type="journal article" date="2013" name="PLoS Genet.">
        <title>The genome and development-dependent transcriptomes of Pyronema confluens: a window into fungal evolution.</title>
        <authorList>
            <person name="Traeger S."/>
            <person name="Altegoer F."/>
            <person name="Freitag M."/>
            <person name="Gabaldon T."/>
            <person name="Kempken F."/>
            <person name="Kumar A."/>
            <person name="Marcet-Houben M."/>
            <person name="Poggeler S."/>
            <person name="Stajich J.E."/>
            <person name="Nowrousian M."/>
        </authorList>
    </citation>
    <scope>NUCLEOTIDE SEQUENCE [LARGE SCALE GENOMIC DNA]</scope>
    <source>
        <strain evidence="22">CBS 100304</strain>
        <tissue evidence="21">Vegetative mycelium</tissue>
    </source>
</reference>
<dbReference type="InterPro" id="IPR018939">
    <property type="entry name" value="Autophagy-rel_prot_27"/>
</dbReference>
<dbReference type="SUPFAM" id="SSF50911">
    <property type="entry name" value="Mannose 6-phosphate receptor domain"/>
    <property type="match status" value="1"/>
</dbReference>
<dbReference type="PANTHER" id="PTHR15071">
    <property type="entry name" value="MANNOSE-6-PHOSPHATE RECEPTOR FAMILY MEMBER"/>
    <property type="match status" value="1"/>
</dbReference>
<keyword evidence="12" id="KW-0072">Autophagy</keyword>
<gene>
    <name evidence="21" type="ORF">PCON_08440</name>
</gene>
<evidence type="ECO:0000313" key="22">
    <source>
        <dbReference type="Proteomes" id="UP000018144"/>
    </source>
</evidence>
<protein>
    <recommendedName>
        <fullName evidence="6">Autophagy-related protein 27</fullName>
    </recommendedName>
</protein>
<dbReference type="STRING" id="1076935.U4LEM1"/>
<keyword evidence="17" id="KW-0968">Cytoplasmic vesicle</keyword>
<keyword evidence="14" id="KW-0496">Mitochondrion</keyword>
<sequence length="313" mass="35065">MRLPTPSRSAAAALLLPALVSANATPAWNCETTQNGLTYDFTSLAGKHELLTSEDTHPNRRNTTWQINPCGALPKPKDEKKLEECPAGSWVCALRSYIHPDGKADLAEVYPIAGELDDHKLDPNVTLFGSPDKTSGLRVTFHGAPNYLDHEQSAVIEFVCDESRTGLEGSEVVKESVEMLEEKDQPSLKFVSYVVDDTKEPKRQTLNLQWRTKQACEKNAKKGGSGDKPKEGNGDDGSSWGFFTWVFIISFLCVAAYLIFQSWLNYNRYNARGWDLLPHSDTIRDIPYLFQDFMRRVKETLQGRNSRVGYSAV</sequence>
<evidence type="ECO:0000256" key="14">
    <source>
        <dbReference type="ARBA" id="ARBA00023128"/>
    </source>
</evidence>
<evidence type="ECO:0000256" key="6">
    <source>
        <dbReference type="ARBA" id="ARBA00013776"/>
    </source>
</evidence>
<dbReference type="AlphaFoldDB" id="U4LEM1"/>
<organism evidence="21 22">
    <name type="scientific">Pyronema omphalodes (strain CBS 100304)</name>
    <name type="common">Pyronema confluens</name>
    <dbReference type="NCBI Taxonomy" id="1076935"/>
    <lineage>
        <taxon>Eukaryota</taxon>
        <taxon>Fungi</taxon>
        <taxon>Dikarya</taxon>
        <taxon>Ascomycota</taxon>
        <taxon>Pezizomycotina</taxon>
        <taxon>Pezizomycetes</taxon>
        <taxon>Pezizales</taxon>
        <taxon>Pyronemataceae</taxon>
        <taxon>Pyronema</taxon>
    </lineage>
</organism>
<dbReference type="Pfam" id="PF09451">
    <property type="entry name" value="ATG27"/>
    <property type="match status" value="1"/>
</dbReference>
<dbReference type="InterPro" id="IPR009011">
    <property type="entry name" value="Man6P_isomerase_rcpt-bd_dom_sf"/>
</dbReference>
<keyword evidence="16" id="KW-1015">Disulfide bond</keyword>
<dbReference type="PROSITE" id="PS51914">
    <property type="entry name" value="MRH"/>
    <property type="match status" value="1"/>
</dbReference>
<feature type="signal peptide" evidence="19">
    <location>
        <begin position="1"/>
        <end position="22"/>
    </location>
</feature>
<evidence type="ECO:0000256" key="2">
    <source>
        <dbReference type="ARBA" id="ARBA00004358"/>
    </source>
</evidence>
<proteinExistence type="inferred from homology"/>
<evidence type="ECO:0000256" key="5">
    <source>
        <dbReference type="ARBA" id="ARBA00005363"/>
    </source>
</evidence>
<comment type="subcellular location">
    <subcellularLocation>
        <location evidence="2">Cytoplasmic vesicle membrane</location>
        <topology evidence="2">Single-pass type I membrane protein</topology>
    </subcellularLocation>
    <subcellularLocation>
        <location evidence="4">Golgi apparatus membrane</location>
        <topology evidence="4">Single-pass type I membrane protein</topology>
    </subcellularLocation>
    <subcellularLocation>
        <location evidence="1">Mitochondrion membrane</location>
        <topology evidence="1">Single-pass membrane protein</topology>
    </subcellularLocation>
    <subcellularLocation>
        <location evidence="3">Preautophagosomal structure membrane</location>
        <topology evidence="3">Single-pass type I membrane protein</topology>
    </subcellularLocation>
</comment>
<dbReference type="InterPro" id="IPR044865">
    <property type="entry name" value="MRH_dom"/>
</dbReference>
<evidence type="ECO:0000256" key="13">
    <source>
        <dbReference type="ARBA" id="ARBA00023034"/>
    </source>
</evidence>
<feature type="transmembrane region" description="Helical" evidence="18">
    <location>
        <begin position="240"/>
        <end position="260"/>
    </location>
</feature>
<evidence type="ECO:0000256" key="11">
    <source>
        <dbReference type="ARBA" id="ARBA00022989"/>
    </source>
</evidence>
<feature type="domain" description="MRH" evidence="20">
    <location>
        <begin position="28"/>
        <end position="218"/>
    </location>
</feature>
<dbReference type="PANTHER" id="PTHR15071:SF13">
    <property type="entry name" value="AUTOPHAGY-RELATED PROTEIN 27"/>
    <property type="match status" value="1"/>
</dbReference>
<keyword evidence="13" id="KW-0333">Golgi apparatus</keyword>
<dbReference type="GO" id="GO:0034045">
    <property type="term" value="C:phagophore assembly site membrane"/>
    <property type="evidence" value="ECO:0007669"/>
    <property type="project" value="UniProtKB-SubCell"/>
</dbReference>
<keyword evidence="8 18" id="KW-0812">Transmembrane</keyword>
<keyword evidence="15 18" id="KW-0472">Membrane</keyword>
<keyword evidence="9 19" id="KW-0732">Signal</keyword>
<evidence type="ECO:0000313" key="21">
    <source>
        <dbReference type="EMBL" id="CCX30298.1"/>
    </source>
</evidence>
<dbReference type="GO" id="GO:0031966">
    <property type="term" value="C:mitochondrial membrane"/>
    <property type="evidence" value="ECO:0007669"/>
    <property type="project" value="UniProtKB-SubCell"/>
</dbReference>
<accession>U4LEM1</accession>
<dbReference type="eggNOG" id="ENOG502S1VT">
    <property type="taxonomic scope" value="Eukaryota"/>
</dbReference>
<name>U4LEM1_PYROM</name>
<evidence type="ECO:0000256" key="4">
    <source>
        <dbReference type="ARBA" id="ARBA00004614"/>
    </source>
</evidence>
<dbReference type="OrthoDB" id="29460at2759"/>
<evidence type="ECO:0000256" key="12">
    <source>
        <dbReference type="ARBA" id="ARBA00023006"/>
    </source>
</evidence>
<evidence type="ECO:0000256" key="10">
    <source>
        <dbReference type="ARBA" id="ARBA00022927"/>
    </source>
</evidence>
<dbReference type="Gene3D" id="2.70.130.10">
    <property type="entry name" value="Mannose-6-phosphate receptor binding domain"/>
    <property type="match status" value="1"/>
</dbReference>
<evidence type="ECO:0000256" key="16">
    <source>
        <dbReference type="ARBA" id="ARBA00023157"/>
    </source>
</evidence>
<keyword evidence="7" id="KW-0813">Transport</keyword>